<dbReference type="STRING" id="1090615.SAMN04515671_0466"/>
<sequence>MGVIVVAVLAFVLLEGGFSFSPGKATGGHIIATDVVGDFGTAGRVAGFTVTVPKGIPATWQGSSFSITDPPGTPEAPPTVRGGWQTPSGSYITLIESSGEPTAVLTAELQGADGSTTGSVTAGGAVWTISPGVRHEVAWSRTEKSVTFLITGSATTAEFQQLAAAVAG</sequence>
<dbReference type="EMBL" id="LT629710">
    <property type="protein sequence ID" value="SDO29551.1"/>
    <property type="molecule type" value="Genomic_DNA"/>
</dbReference>
<evidence type="ECO:0000313" key="2">
    <source>
        <dbReference type="Proteomes" id="UP000198741"/>
    </source>
</evidence>
<keyword evidence="2" id="KW-1185">Reference proteome</keyword>
<evidence type="ECO:0000313" key="1">
    <source>
        <dbReference type="EMBL" id="SDO29551.1"/>
    </source>
</evidence>
<evidence type="ECO:0008006" key="3">
    <source>
        <dbReference type="Google" id="ProtNLM"/>
    </source>
</evidence>
<organism evidence="1 2">
    <name type="scientific">Nakamurella panacisegetis</name>
    <dbReference type="NCBI Taxonomy" id="1090615"/>
    <lineage>
        <taxon>Bacteria</taxon>
        <taxon>Bacillati</taxon>
        <taxon>Actinomycetota</taxon>
        <taxon>Actinomycetes</taxon>
        <taxon>Nakamurellales</taxon>
        <taxon>Nakamurellaceae</taxon>
        <taxon>Nakamurella</taxon>
    </lineage>
</organism>
<dbReference type="AlphaFoldDB" id="A0A1H0IEP8"/>
<gene>
    <name evidence="1" type="ORF">SAMN04515671_0466</name>
</gene>
<name>A0A1H0IEP8_9ACTN</name>
<accession>A0A1H0IEP8</accession>
<reference evidence="1 2" key="1">
    <citation type="submission" date="2016-10" db="EMBL/GenBank/DDBJ databases">
        <authorList>
            <person name="de Groot N.N."/>
        </authorList>
    </citation>
    <scope>NUCLEOTIDE SEQUENCE [LARGE SCALE GENOMIC DNA]</scope>
    <source>
        <strain evidence="2">P4-7,KCTC 19426,CECT 7604</strain>
    </source>
</reference>
<dbReference type="Pfam" id="PF14030">
    <property type="entry name" value="DUF4245"/>
    <property type="match status" value="1"/>
</dbReference>
<protein>
    <recommendedName>
        <fullName evidence="3">DUF4245 domain-containing protein</fullName>
    </recommendedName>
</protein>
<proteinExistence type="predicted"/>
<dbReference type="InterPro" id="IPR025339">
    <property type="entry name" value="DUF4245"/>
</dbReference>
<dbReference type="Proteomes" id="UP000198741">
    <property type="component" value="Chromosome I"/>
</dbReference>